<keyword evidence="5 8" id="KW-0812">Transmembrane</keyword>
<dbReference type="InterPro" id="IPR002781">
    <property type="entry name" value="TM_pro_TauE-like"/>
</dbReference>
<evidence type="ECO:0000313" key="10">
    <source>
        <dbReference type="Proteomes" id="UP000235649"/>
    </source>
</evidence>
<feature type="transmembrane region" description="Helical" evidence="8">
    <location>
        <begin position="204"/>
        <end position="220"/>
    </location>
</feature>
<dbReference type="GO" id="GO:0005886">
    <property type="term" value="C:plasma membrane"/>
    <property type="evidence" value="ECO:0007669"/>
    <property type="project" value="UniProtKB-SubCell"/>
</dbReference>
<gene>
    <name evidence="9" type="ORF">CBP76_04490</name>
</gene>
<feature type="transmembrane region" description="Helical" evidence="8">
    <location>
        <begin position="75"/>
        <end position="95"/>
    </location>
</feature>
<comment type="subcellular location">
    <subcellularLocation>
        <location evidence="1 8">Cell membrane</location>
        <topology evidence="1 8">Multi-pass membrane protein</topology>
    </subcellularLocation>
</comment>
<evidence type="ECO:0000256" key="3">
    <source>
        <dbReference type="ARBA" id="ARBA00022448"/>
    </source>
</evidence>
<sequence>MSVLDLNIILIVTGILAGIVSTAAGLASLVSYPVLLALGLPPVTANVTNTLGLLFTSIGAVASSQKELHGHARSLRVILPLTLLGSILGALLLFIIPEATFAKIVPFFIFIAAILVLIPHHNQLSINEKKDISISKKFLTWLAIFLIGGYTGYFGAAGGVLMLSLFSWTSNDTFPEYNAQKNLALGLANIVAAIIYVTKTPIPWNNVIFLGIGFLVGGFWGPRIVRHLPTQLLKVLIGIGALILAASLFMKAYKIIL</sequence>
<keyword evidence="4 8" id="KW-1003">Cell membrane</keyword>
<evidence type="ECO:0000256" key="1">
    <source>
        <dbReference type="ARBA" id="ARBA00004651"/>
    </source>
</evidence>
<feature type="transmembrane region" description="Helical" evidence="8">
    <location>
        <begin position="101"/>
        <end position="118"/>
    </location>
</feature>
<name>A0A2N7AVQ1_9LACO</name>
<keyword evidence="7 8" id="KW-0472">Membrane</keyword>
<evidence type="ECO:0000256" key="8">
    <source>
        <dbReference type="RuleBase" id="RU363041"/>
    </source>
</evidence>
<feature type="transmembrane region" description="Helical" evidence="8">
    <location>
        <begin position="7"/>
        <end position="31"/>
    </location>
</feature>
<feature type="transmembrane region" description="Helical" evidence="8">
    <location>
        <begin position="179"/>
        <end position="197"/>
    </location>
</feature>
<feature type="transmembrane region" description="Helical" evidence="8">
    <location>
        <begin position="43"/>
        <end position="63"/>
    </location>
</feature>
<evidence type="ECO:0000256" key="7">
    <source>
        <dbReference type="ARBA" id="ARBA00023136"/>
    </source>
</evidence>
<organism evidence="9 10">
    <name type="scientific">Companilactobacillus nuruki</name>
    <dbReference type="NCBI Taxonomy" id="1993540"/>
    <lineage>
        <taxon>Bacteria</taxon>
        <taxon>Bacillati</taxon>
        <taxon>Bacillota</taxon>
        <taxon>Bacilli</taxon>
        <taxon>Lactobacillales</taxon>
        <taxon>Lactobacillaceae</taxon>
        <taxon>Companilactobacillus</taxon>
    </lineage>
</organism>
<keyword evidence="10" id="KW-1185">Reference proteome</keyword>
<dbReference type="PANTHER" id="PTHR30269">
    <property type="entry name" value="TRANSMEMBRANE PROTEIN YFCA"/>
    <property type="match status" value="1"/>
</dbReference>
<dbReference type="RefSeq" id="WP_102195745.1">
    <property type="nucleotide sequence ID" value="NZ_NIPR01000008.1"/>
</dbReference>
<comment type="similarity">
    <text evidence="2 8">Belongs to the 4-toluene sulfonate uptake permease (TSUP) (TC 2.A.102) family.</text>
</comment>
<dbReference type="PANTHER" id="PTHR30269:SF0">
    <property type="entry name" value="MEMBRANE TRANSPORTER PROTEIN YFCA-RELATED"/>
    <property type="match status" value="1"/>
</dbReference>
<proteinExistence type="inferred from homology"/>
<accession>A0A2N7AVQ1</accession>
<dbReference type="Pfam" id="PF01925">
    <property type="entry name" value="TauE"/>
    <property type="match status" value="1"/>
</dbReference>
<dbReference type="Proteomes" id="UP000235649">
    <property type="component" value="Unassembled WGS sequence"/>
</dbReference>
<keyword evidence="6 8" id="KW-1133">Transmembrane helix</keyword>
<evidence type="ECO:0000313" key="9">
    <source>
        <dbReference type="EMBL" id="PMD72217.1"/>
    </source>
</evidence>
<evidence type="ECO:0000256" key="6">
    <source>
        <dbReference type="ARBA" id="ARBA00022989"/>
    </source>
</evidence>
<reference evidence="9 10" key="1">
    <citation type="submission" date="2017-05" db="EMBL/GenBank/DDBJ databases">
        <title>Lactobacillus nurukis nov., sp. nov., isolated from nuruk.</title>
        <authorList>
            <person name="Kim S.-J."/>
        </authorList>
    </citation>
    <scope>NUCLEOTIDE SEQUENCE [LARGE SCALE GENOMIC DNA]</scope>
    <source>
        <strain evidence="9 10">SYF10-1a</strain>
    </source>
</reference>
<dbReference type="OrthoDB" id="2329556at2"/>
<dbReference type="AlphaFoldDB" id="A0A2N7AVQ1"/>
<dbReference type="EMBL" id="NIPR01000008">
    <property type="protein sequence ID" value="PMD72217.1"/>
    <property type="molecule type" value="Genomic_DNA"/>
</dbReference>
<comment type="caution">
    <text evidence="9">The sequence shown here is derived from an EMBL/GenBank/DDBJ whole genome shotgun (WGS) entry which is preliminary data.</text>
</comment>
<feature type="transmembrane region" description="Helical" evidence="8">
    <location>
        <begin position="232"/>
        <end position="253"/>
    </location>
</feature>
<evidence type="ECO:0000256" key="2">
    <source>
        <dbReference type="ARBA" id="ARBA00009142"/>
    </source>
</evidence>
<evidence type="ECO:0000256" key="4">
    <source>
        <dbReference type="ARBA" id="ARBA00022475"/>
    </source>
</evidence>
<dbReference type="InterPro" id="IPR052017">
    <property type="entry name" value="TSUP"/>
</dbReference>
<feature type="transmembrane region" description="Helical" evidence="8">
    <location>
        <begin position="138"/>
        <end position="167"/>
    </location>
</feature>
<keyword evidence="3" id="KW-0813">Transport</keyword>
<evidence type="ECO:0000256" key="5">
    <source>
        <dbReference type="ARBA" id="ARBA00022692"/>
    </source>
</evidence>
<protein>
    <recommendedName>
        <fullName evidence="8">Probable membrane transporter protein</fullName>
    </recommendedName>
</protein>